<feature type="binding site" evidence="7">
    <location>
        <position position="150"/>
    </location>
    <ligand>
        <name>Mg(2+)</name>
        <dbReference type="ChEBI" id="CHEBI:18420"/>
    </ligand>
</feature>
<feature type="transmembrane region" description="Helical" evidence="8">
    <location>
        <begin position="157"/>
        <end position="175"/>
    </location>
</feature>
<protein>
    <submittedName>
        <fullName evidence="9">Putative undecaprenyl-phosphate N-acetylglucosaminyl 1-phosphate transferase</fullName>
    </submittedName>
</protein>
<dbReference type="PANTHER" id="PTHR22926:SF3">
    <property type="entry name" value="UNDECAPRENYL-PHOSPHATE ALPHA-N-ACETYLGLUCOSAMINYL 1-PHOSPHATE TRANSFERASE"/>
    <property type="match status" value="1"/>
</dbReference>
<gene>
    <name evidence="9" type="primary">tagO</name>
    <name evidence="9" type="ORF">GCM10007043_06930</name>
</gene>
<dbReference type="GO" id="GO:0005886">
    <property type="term" value="C:plasma membrane"/>
    <property type="evidence" value="ECO:0007669"/>
    <property type="project" value="UniProtKB-SubCell"/>
</dbReference>
<dbReference type="GO" id="GO:0044038">
    <property type="term" value="P:cell wall macromolecule biosynthetic process"/>
    <property type="evidence" value="ECO:0007669"/>
    <property type="project" value="TreeGrafter"/>
</dbReference>
<keyword evidence="6 8" id="KW-0472">Membrane</keyword>
<proteinExistence type="predicted"/>
<dbReference type="RefSeq" id="WP_188816806.1">
    <property type="nucleotide sequence ID" value="NZ_BMOF01000009.1"/>
</dbReference>
<reference evidence="9" key="1">
    <citation type="journal article" date="2014" name="Int. J. Syst. Evol. Microbiol.">
        <title>Complete genome sequence of Corynebacterium casei LMG S-19264T (=DSM 44701T), isolated from a smear-ripened cheese.</title>
        <authorList>
            <consortium name="US DOE Joint Genome Institute (JGI-PGF)"/>
            <person name="Walter F."/>
            <person name="Albersmeier A."/>
            <person name="Kalinowski J."/>
            <person name="Ruckert C."/>
        </authorList>
    </citation>
    <scope>NUCLEOTIDE SEQUENCE</scope>
    <source>
        <strain evidence="9">JCM 14719</strain>
    </source>
</reference>
<keyword evidence="2" id="KW-1003">Cell membrane</keyword>
<feature type="binding site" evidence="7">
    <location>
        <position position="210"/>
    </location>
    <ligand>
        <name>Mg(2+)</name>
        <dbReference type="ChEBI" id="CHEBI:18420"/>
    </ligand>
</feature>
<feature type="transmembrane region" description="Helical" evidence="8">
    <location>
        <begin position="234"/>
        <end position="255"/>
    </location>
</feature>
<dbReference type="InterPro" id="IPR000715">
    <property type="entry name" value="Glycosyl_transferase_4"/>
</dbReference>
<feature type="transmembrane region" description="Helical" evidence="8">
    <location>
        <begin position="70"/>
        <end position="87"/>
    </location>
</feature>
<comment type="caution">
    <text evidence="9">The sequence shown here is derived from an EMBL/GenBank/DDBJ whole genome shotgun (WGS) entry which is preliminary data.</text>
</comment>
<feature type="transmembrane region" description="Helical" evidence="8">
    <location>
        <begin position="181"/>
        <end position="199"/>
    </location>
</feature>
<dbReference type="GO" id="GO:0071555">
    <property type="term" value="P:cell wall organization"/>
    <property type="evidence" value="ECO:0007669"/>
    <property type="project" value="TreeGrafter"/>
</dbReference>
<dbReference type="GO" id="GO:0016780">
    <property type="term" value="F:phosphotransferase activity, for other substituted phosphate groups"/>
    <property type="evidence" value="ECO:0007669"/>
    <property type="project" value="InterPro"/>
</dbReference>
<feature type="transmembrane region" description="Helical" evidence="8">
    <location>
        <begin position="311"/>
        <end position="337"/>
    </location>
</feature>
<feature type="transmembrane region" description="Helical" evidence="8">
    <location>
        <begin position="6"/>
        <end position="23"/>
    </location>
</feature>
<evidence type="ECO:0000256" key="6">
    <source>
        <dbReference type="ARBA" id="ARBA00023136"/>
    </source>
</evidence>
<dbReference type="Pfam" id="PF00953">
    <property type="entry name" value="Glycos_transf_4"/>
    <property type="match status" value="1"/>
</dbReference>
<keyword evidence="4 8" id="KW-0812">Transmembrane</keyword>
<evidence type="ECO:0000256" key="8">
    <source>
        <dbReference type="SAM" id="Phobius"/>
    </source>
</evidence>
<feature type="transmembrane region" description="Helical" evidence="8">
    <location>
        <begin position="211"/>
        <end position="228"/>
    </location>
</feature>
<evidence type="ECO:0000256" key="3">
    <source>
        <dbReference type="ARBA" id="ARBA00022679"/>
    </source>
</evidence>
<keyword evidence="10" id="KW-1185">Reference proteome</keyword>
<dbReference type="Proteomes" id="UP000637720">
    <property type="component" value="Unassembled WGS sequence"/>
</dbReference>
<keyword evidence="3 9" id="KW-0808">Transferase</keyword>
<dbReference type="PROSITE" id="PS01348">
    <property type="entry name" value="MRAY_2"/>
    <property type="match status" value="1"/>
</dbReference>
<dbReference type="GO" id="GO:0046872">
    <property type="term" value="F:metal ion binding"/>
    <property type="evidence" value="ECO:0007669"/>
    <property type="project" value="UniProtKB-KW"/>
</dbReference>
<feature type="transmembrane region" description="Helical" evidence="8">
    <location>
        <begin position="286"/>
        <end position="305"/>
    </location>
</feature>
<evidence type="ECO:0000256" key="4">
    <source>
        <dbReference type="ARBA" id="ARBA00022692"/>
    </source>
</evidence>
<evidence type="ECO:0000256" key="1">
    <source>
        <dbReference type="ARBA" id="ARBA00004651"/>
    </source>
</evidence>
<comment type="subcellular location">
    <subcellularLocation>
        <location evidence="1">Cell membrane</location>
        <topology evidence="1">Multi-pass membrane protein</topology>
    </subcellularLocation>
</comment>
<organism evidence="9 10">
    <name type="scientific">Calditerricola satsumensis</name>
    <dbReference type="NCBI Taxonomy" id="373054"/>
    <lineage>
        <taxon>Bacteria</taxon>
        <taxon>Bacillati</taxon>
        <taxon>Bacillota</taxon>
        <taxon>Bacilli</taxon>
        <taxon>Bacillales</taxon>
        <taxon>Bacillaceae</taxon>
        <taxon>Calditerricola</taxon>
    </lineage>
</organism>
<keyword evidence="5 8" id="KW-1133">Transmembrane helix</keyword>
<keyword evidence="7" id="KW-0460">Magnesium</keyword>
<dbReference type="EMBL" id="BMOF01000009">
    <property type="protein sequence ID" value="GGJ95782.1"/>
    <property type="molecule type" value="Genomic_DNA"/>
</dbReference>
<feature type="transmembrane region" description="Helical" evidence="8">
    <location>
        <begin position="99"/>
        <end position="123"/>
    </location>
</feature>
<evidence type="ECO:0000313" key="9">
    <source>
        <dbReference type="EMBL" id="GGJ95782.1"/>
    </source>
</evidence>
<feature type="transmembrane region" description="Helical" evidence="8">
    <location>
        <begin position="129"/>
        <end position="150"/>
    </location>
</feature>
<evidence type="ECO:0000256" key="7">
    <source>
        <dbReference type="PIRSR" id="PIRSR600715-1"/>
    </source>
</evidence>
<dbReference type="CDD" id="cd06853">
    <property type="entry name" value="GT_WecA_like"/>
    <property type="match status" value="1"/>
</dbReference>
<dbReference type="InterPro" id="IPR018480">
    <property type="entry name" value="PNAcMuramoyl-5peptid_Trfase_CS"/>
</dbReference>
<name>A0A8J3BC10_9BACI</name>
<dbReference type="AlphaFoldDB" id="A0A8J3BC10"/>
<sequence length="370" mass="39738">MATYGFAWGLALAIALVATPLVKELALRIGAVDVPNARKVHRGVMPRLGGLAIYLSFVVGFLLFVPKTPIAWGIFLGGSVIALVGALDDRYQLSPKAKLLGQLVAAFVVVAFGLRVTFINLPFDDGFSIGWLLSIPVTILWIVAVTNAVNLIDGLDGLAAGVSAIATATLLVVSLLMGNTFVALLCAVLLGATMGFLVFNFHPAKIFMGDTGALFLGFQLAVLSIMGFKQVTLFSYVIPMLLLGVPLSDTFFAIVRRKLNKKPISAADKSHLHHCLLSLGLSHRGAVLTIYAISALFGLSAVLLYQAQTVLWVATMLVAVLVIALQLGAEVLGLIGYKHKPLLRFLRRVRTRVQELMIAGVRHSRTNGWR</sequence>
<evidence type="ECO:0000256" key="5">
    <source>
        <dbReference type="ARBA" id="ARBA00022989"/>
    </source>
</evidence>
<evidence type="ECO:0000256" key="2">
    <source>
        <dbReference type="ARBA" id="ARBA00022475"/>
    </source>
</evidence>
<reference evidence="9" key="2">
    <citation type="submission" date="2020-09" db="EMBL/GenBank/DDBJ databases">
        <authorList>
            <person name="Sun Q."/>
            <person name="Ohkuma M."/>
        </authorList>
    </citation>
    <scope>NUCLEOTIDE SEQUENCE</scope>
    <source>
        <strain evidence="9">JCM 14719</strain>
    </source>
</reference>
<comment type="cofactor">
    <cofactor evidence="7">
        <name>Mg(2+)</name>
        <dbReference type="ChEBI" id="CHEBI:18420"/>
    </cofactor>
</comment>
<dbReference type="GO" id="GO:0009103">
    <property type="term" value="P:lipopolysaccharide biosynthetic process"/>
    <property type="evidence" value="ECO:0007669"/>
    <property type="project" value="TreeGrafter"/>
</dbReference>
<evidence type="ECO:0000313" key="10">
    <source>
        <dbReference type="Proteomes" id="UP000637720"/>
    </source>
</evidence>
<dbReference type="PANTHER" id="PTHR22926">
    <property type="entry name" value="PHOSPHO-N-ACETYLMURAMOYL-PENTAPEPTIDE-TRANSFERASE"/>
    <property type="match status" value="1"/>
</dbReference>
<keyword evidence="7" id="KW-0479">Metal-binding</keyword>
<accession>A0A8J3BC10</accession>
<feature type="transmembrane region" description="Helical" evidence="8">
    <location>
        <begin position="44"/>
        <end position="64"/>
    </location>
</feature>